<dbReference type="EMBL" id="JBHTBJ010000001">
    <property type="protein sequence ID" value="MFC7273099.1"/>
    <property type="molecule type" value="Genomic_DNA"/>
</dbReference>
<name>A0ABW2HIT6_9ACTN</name>
<gene>
    <name evidence="1" type="ORF">ACFQS1_03805</name>
</gene>
<comment type="caution">
    <text evidence="1">The sequence shown here is derived from an EMBL/GenBank/DDBJ whole genome shotgun (WGS) entry which is preliminary data.</text>
</comment>
<accession>A0ABW2HIT6</accession>
<evidence type="ECO:0000313" key="2">
    <source>
        <dbReference type="Proteomes" id="UP001596548"/>
    </source>
</evidence>
<proteinExistence type="predicted"/>
<protein>
    <submittedName>
        <fullName evidence="1">Uncharacterized protein</fullName>
    </submittedName>
</protein>
<sequence>MTIWEVMADADRERWTYVPSVSVGPLRFGMSPAEAAAAMAGFTATLTPIRPDNVLRAEFRRAAEPPSSRGALAAYFVESDSLFCVVVDAQSGPQVTIDGVELVGRVPSRVEAQLLELMTARGFTLRYQWEGNPEAEELGLSMRVQRAGDVVLTRPVFAVFGDRAATFWDIMPSDELKVH</sequence>
<evidence type="ECO:0000313" key="1">
    <source>
        <dbReference type="EMBL" id="MFC7273099.1"/>
    </source>
</evidence>
<organism evidence="1 2">
    <name type="scientific">Paractinoplanes rhizophilus</name>
    <dbReference type="NCBI Taxonomy" id="1416877"/>
    <lineage>
        <taxon>Bacteria</taxon>
        <taxon>Bacillati</taxon>
        <taxon>Actinomycetota</taxon>
        <taxon>Actinomycetes</taxon>
        <taxon>Micromonosporales</taxon>
        <taxon>Micromonosporaceae</taxon>
        <taxon>Paractinoplanes</taxon>
    </lineage>
</organism>
<keyword evidence="2" id="KW-1185">Reference proteome</keyword>
<reference evidence="2" key="1">
    <citation type="journal article" date="2019" name="Int. J. Syst. Evol. Microbiol.">
        <title>The Global Catalogue of Microorganisms (GCM) 10K type strain sequencing project: providing services to taxonomists for standard genome sequencing and annotation.</title>
        <authorList>
            <consortium name="The Broad Institute Genomics Platform"/>
            <consortium name="The Broad Institute Genome Sequencing Center for Infectious Disease"/>
            <person name="Wu L."/>
            <person name="Ma J."/>
        </authorList>
    </citation>
    <scope>NUCLEOTIDE SEQUENCE [LARGE SCALE GENOMIC DNA]</scope>
    <source>
        <strain evidence="2">XZYJT-10</strain>
    </source>
</reference>
<dbReference type="Proteomes" id="UP001596548">
    <property type="component" value="Unassembled WGS sequence"/>
</dbReference>
<dbReference type="RefSeq" id="WP_378964581.1">
    <property type="nucleotide sequence ID" value="NZ_JBHTBJ010000001.1"/>
</dbReference>